<dbReference type="NCBIfam" id="TIGR00255">
    <property type="entry name" value="YicC/YloC family endoribonuclease"/>
    <property type="match status" value="1"/>
</dbReference>
<evidence type="ECO:0000256" key="5">
    <source>
        <dbReference type="ARBA" id="ARBA00035648"/>
    </source>
</evidence>
<dbReference type="InterPro" id="IPR013527">
    <property type="entry name" value="YicC-like_N"/>
</dbReference>
<dbReference type="PANTHER" id="PTHR30636:SF3">
    <property type="entry name" value="UPF0701 PROTEIN YICC"/>
    <property type="match status" value="1"/>
</dbReference>
<dbReference type="Pfam" id="PF08340">
    <property type="entry name" value="YicC-like_C"/>
    <property type="match status" value="1"/>
</dbReference>
<feature type="domain" description="Endoribonuclease YicC-like N-terminal" evidence="6">
    <location>
        <begin position="1"/>
        <end position="154"/>
    </location>
</feature>
<evidence type="ECO:0000256" key="2">
    <source>
        <dbReference type="ARBA" id="ARBA00022722"/>
    </source>
</evidence>
<comment type="similarity">
    <text evidence="5">Belongs to the YicC/YloC family.</text>
</comment>
<evidence type="ECO:0000259" key="7">
    <source>
        <dbReference type="Pfam" id="PF08340"/>
    </source>
</evidence>
<evidence type="ECO:0000256" key="4">
    <source>
        <dbReference type="ARBA" id="ARBA00022801"/>
    </source>
</evidence>
<evidence type="ECO:0000256" key="1">
    <source>
        <dbReference type="ARBA" id="ARBA00001968"/>
    </source>
</evidence>
<dbReference type="EMBL" id="CP092109">
    <property type="protein sequence ID" value="UWZ78446.1"/>
    <property type="molecule type" value="Genomic_DNA"/>
</dbReference>
<dbReference type="PANTHER" id="PTHR30636">
    <property type="entry name" value="UPF0701 PROTEIN YICC"/>
    <property type="match status" value="1"/>
</dbReference>
<dbReference type="InterPro" id="IPR005229">
    <property type="entry name" value="YicC/YloC-like"/>
</dbReference>
<evidence type="ECO:0000313" key="8">
    <source>
        <dbReference type="EMBL" id="UWZ78446.1"/>
    </source>
</evidence>
<protein>
    <submittedName>
        <fullName evidence="8">YicC family protein</fullName>
    </submittedName>
</protein>
<keyword evidence="9" id="KW-1185">Reference proteome</keyword>
<evidence type="ECO:0000313" key="9">
    <source>
        <dbReference type="Proteomes" id="UP001060414"/>
    </source>
</evidence>
<feature type="domain" description="Endoribonuclease YicC-like C-terminal" evidence="7">
    <location>
        <begin position="172"/>
        <end position="291"/>
    </location>
</feature>
<keyword evidence="2" id="KW-0540">Nuclease</keyword>
<organism evidence="8 9">
    <name type="scientific">Geoalkalibacter halelectricus</name>
    <dbReference type="NCBI Taxonomy" id="2847045"/>
    <lineage>
        <taxon>Bacteria</taxon>
        <taxon>Pseudomonadati</taxon>
        <taxon>Thermodesulfobacteriota</taxon>
        <taxon>Desulfuromonadia</taxon>
        <taxon>Desulfuromonadales</taxon>
        <taxon>Geoalkalibacteraceae</taxon>
        <taxon>Geoalkalibacter</taxon>
    </lineage>
</organism>
<dbReference type="InterPro" id="IPR013551">
    <property type="entry name" value="YicC-like_C"/>
</dbReference>
<dbReference type="Proteomes" id="UP001060414">
    <property type="component" value="Chromosome"/>
</dbReference>
<evidence type="ECO:0000256" key="3">
    <source>
        <dbReference type="ARBA" id="ARBA00022759"/>
    </source>
</evidence>
<proteinExistence type="inferred from homology"/>
<name>A0ABY5ZIA6_9BACT</name>
<keyword evidence="4" id="KW-0378">Hydrolase</keyword>
<dbReference type="Pfam" id="PF03755">
    <property type="entry name" value="YicC-like_N"/>
    <property type="match status" value="1"/>
</dbReference>
<dbReference type="RefSeq" id="WP_260746798.1">
    <property type="nucleotide sequence ID" value="NZ_CP092109.1"/>
</dbReference>
<sequence length="291" mass="33262">MKSMTGYGKGQARVGGLALTAEIKTVNHRFGDINIKAPRFLLSFDNEIKKRVGERLRRGKIDVYISQEVSESLTTVPVLNRPLAESYMDLFRKMEAWFDLRDGVPLSLLAQQRDVILMQEAAPDPEGSSQCLFAALDQALAEVERMRAVEGQATREDMETRLRLVEQLLEQIKERAPLVVEEWRQKLHQRLERLSGELEVDPQRVAQEVALFADRCDISEEVARFASHLNQFRDLLGKDEPVGRQLDFLAQELNRETNTMGSKSNDAELTRMVVQVKAELEKIREQVQNVE</sequence>
<comment type="cofactor">
    <cofactor evidence="1">
        <name>a divalent metal cation</name>
        <dbReference type="ChEBI" id="CHEBI:60240"/>
    </cofactor>
</comment>
<accession>A0ABY5ZIA6</accession>
<evidence type="ECO:0000259" key="6">
    <source>
        <dbReference type="Pfam" id="PF03755"/>
    </source>
</evidence>
<keyword evidence="3" id="KW-0255">Endonuclease</keyword>
<reference evidence="8" key="1">
    <citation type="journal article" date="2022" name="Environ. Microbiol.">
        <title>Geoalkalibacter halelectricus SAP #1 sp. nov. possessing extracellular electron transfer and mineral#reducing capabilities from a haloalkaline environment.</title>
        <authorList>
            <person name="Yadav S."/>
            <person name="Singh R."/>
            <person name="Sundharam S.S."/>
            <person name="Chaudhary S."/>
            <person name="Krishnamurthi S."/>
            <person name="Patil S.A."/>
        </authorList>
    </citation>
    <scope>NUCLEOTIDE SEQUENCE</scope>
    <source>
        <strain evidence="8">SAP-1</strain>
    </source>
</reference>
<gene>
    <name evidence="8" type="ORF">L9S41_12205</name>
</gene>